<dbReference type="EMBL" id="JAMKOV010000001">
    <property type="protein sequence ID" value="KAI8045356.1"/>
    <property type="molecule type" value="Genomic_DNA"/>
</dbReference>
<reference evidence="1" key="1">
    <citation type="journal article" date="2023" name="Genome Biol. Evol.">
        <title>Long-read-based Genome Assembly of Drosophila gunungcola Reveals Fewer Chemosensory Genes in Flower-breeding Species.</title>
        <authorList>
            <person name="Negi A."/>
            <person name="Liao B.Y."/>
            <person name="Yeh S.D."/>
        </authorList>
    </citation>
    <scope>NUCLEOTIDE SEQUENCE</scope>
    <source>
        <strain evidence="1">Sukarami</strain>
    </source>
</reference>
<comment type="caution">
    <text evidence="1">The sequence shown here is derived from an EMBL/GenBank/DDBJ whole genome shotgun (WGS) entry which is preliminary data.</text>
</comment>
<name>A0A9P9YYC8_9MUSC</name>
<gene>
    <name evidence="1" type="ORF">M5D96_001536</name>
</gene>
<dbReference type="AlphaFoldDB" id="A0A9P9YYC8"/>
<dbReference type="Proteomes" id="UP001059596">
    <property type="component" value="Chromosome 3R"/>
</dbReference>
<sequence length="88" mass="9921">RDSVIACHSSVNLLRWPFEIPCLLTNSLGKYILVYLTDFLKSQPFHSHRSLLSNLEKRQGVAGKSTTLRHVASLTTETLACGHFHFPN</sequence>
<feature type="non-terminal residue" evidence="1">
    <location>
        <position position="88"/>
    </location>
</feature>
<proteinExistence type="predicted"/>
<accession>A0A9P9YYC8</accession>
<protein>
    <submittedName>
        <fullName evidence="1">Uncharacterized protein</fullName>
    </submittedName>
</protein>
<evidence type="ECO:0000313" key="2">
    <source>
        <dbReference type="Proteomes" id="UP001059596"/>
    </source>
</evidence>
<keyword evidence="2" id="KW-1185">Reference proteome</keyword>
<evidence type="ECO:0000313" key="1">
    <source>
        <dbReference type="EMBL" id="KAI8045356.1"/>
    </source>
</evidence>
<organism evidence="1 2">
    <name type="scientific">Drosophila gunungcola</name>
    <name type="common">fruit fly</name>
    <dbReference type="NCBI Taxonomy" id="103775"/>
    <lineage>
        <taxon>Eukaryota</taxon>
        <taxon>Metazoa</taxon>
        <taxon>Ecdysozoa</taxon>
        <taxon>Arthropoda</taxon>
        <taxon>Hexapoda</taxon>
        <taxon>Insecta</taxon>
        <taxon>Pterygota</taxon>
        <taxon>Neoptera</taxon>
        <taxon>Endopterygota</taxon>
        <taxon>Diptera</taxon>
        <taxon>Brachycera</taxon>
        <taxon>Muscomorpha</taxon>
        <taxon>Ephydroidea</taxon>
        <taxon>Drosophilidae</taxon>
        <taxon>Drosophila</taxon>
        <taxon>Sophophora</taxon>
    </lineage>
</organism>